<protein>
    <submittedName>
        <fullName evidence="1">Uncharacterized protein</fullName>
    </submittedName>
</protein>
<accession>A0ACC2P819</accession>
<proteinExistence type="predicted"/>
<gene>
    <name evidence="1" type="ORF">QAD02_014913</name>
</gene>
<dbReference type="Proteomes" id="UP001239111">
    <property type="component" value="Chromosome 2"/>
</dbReference>
<sequence length="382" mass="39434">MDIRREVPPRKRVSFTPVTGSLRDYQYASGSYLSGKPAYSELESASFITSGGSPYAKSDTHYLTETIGDGSGSSGLQSPPEYLTNSPSASSPGSVSQHQLHHYYPTGETQSTYLPHYKTYVMSGGASSLSGSLSSAYPSYSSYSSPKYQSVLGALKSLFVGPSESLVSSPSHHHPSLYSSASAPSSAYFSSPSMSSHATAYPSSSHSSPGLVAAASAPNSHGFYYTPGSSPSGSPYAKSSLPSMRFVSGYGVPSGLSSSGMSSSGSKYILVRDTAGAHSSIYPSSYPATPSGFSSAYAPASGHSSYPSSQLFSPSSVTSAYIPKTKYAYPSTAASMPAAYYAASPSSMNYASGPPSSAYPSSFSSSPSFPSHGGSPFLGYST</sequence>
<evidence type="ECO:0000313" key="2">
    <source>
        <dbReference type="Proteomes" id="UP001239111"/>
    </source>
</evidence>
<name>A0ACC2P819_9HYME</name>
<keyword evidence="2" id="KW-1185">Reference proteome</keyword>
<comment type="caution">
    <text evidence="1">The sequence shown here is derived from an EMBL/GenBank/DDBJ whole genome shotgun (WGS) entry which is preliminary data.</text>
</comment>
<dbReference type="EMBL" id="CM056742">
    <property type="protein sequence ID" value="KAJ8679126.1"/>
    <property type="molecule type" value="Genomic_DNA"/>
</dbReference>
<reference evidence="1" key="1">
    <citation type="submission" date="2023-04" db="EMBL/GenBank/DDBJ databases">
        <title>A chromosome-level genome assembly of the parasitoid wasp Eretmocerus hayati.</title>
        <authorList>
            <person name="Zhong Y."/>
            <person name="Liu S."/>
            <person name="Liu Y."/>
        </authorList>
    </citation>
    <scope>NUCLEOTIDE SEQUENCE</scope>
    <source>
        <strain evidence="1">ZJU_SS_LIU_2023</strain>
    </source>
</reference>
<evidence type="ECO:0000313" key="1">
    <source>
        <dbReference type="EMBL" id="KAJ8679126.1"/>
    </source>
</evidence>
<organism evidence="1 2">
    <name type="scientific">Eretmocerus hayati</name>
    <dbReference type="NCBI Taxonomy" id="131215"/>
    <lineage>
        <taxon>Eukaryota</taxon>
        <taxon>Metazoa</taxon>
        <taxon>Ecdysozoa</taxon>
        <taxon>Arthropoda</taxon>
        <taxon>Hexapoda</taxon>
        <taxon>Insecta</taxon>
        <taxon>Pterygota</taxon>
        <taxon>Neoptera</taxon>
        <taxon>Endopterygota</taxon>
        <taxon>Hymenoptera</taxon>
        <taxon>Apocrita</taxon>
        <taxon>Proctotrupomorpha</taxon>
        <taxon>Chalcidoidea</taxon>
        <taxon>Aphelinidae</taxon>
        <taxon>Aphelininae</taxon>
        <taxon>Eretmocerus</taxon>
    </lineage>
</organism>